<dbReference type="Proteomes" id="UP000190973">
    <property type="component" value="Unassembled WGS sequence"/>
</dbReference>
<evidence type="ECO:0000256" key="5">
    <source>
        <dbReference type="ARBA" id="ARBA00022723"/>
    </source>
</evidence>
<dbReference type="CDD" id="cd01335">
    <property type="entry name" value="Radical_SAM"/>
    <property type="match status" value="1"/>
</dbReference>
<dbReference type="PROSITE" id="PS51918">
    <property type="entry name" value="RADICAL_SAM"/>
    <property type="match status" value="1"/>
</dbReference>
<evidence type="ECO:0000256" key="6">
    <source>
        <dbReference type="ARBA" id="ARBA00023002"/>
    </source>
</evidence>
<accession>A0A1S8RZS8</accession>
<dbReference type="SFLD" id="SFLDS00029">
    <property type="entry name" value="Radical_SAM"/>
    <property type="match status" value="1"/>
</dbReference>
<evidence type="ECO:0000256" key="3">
    <source>
        <dbReference type="ARBA" id="ARBA00022485"/>
    </source>
</evidence>
<dbReference type="Pfam" id="PF04055">
    <property type="entry name" value="Radical_SAM"/>
    <property type="match status" value="1"/>
</dbReference>
<proteinExistence type="inferred from homology"/>
<dbReference type="AlphaFoldDB" id="A0A1S8RZS8"/>
<dbReference type="InterPro" id="IPR058240">
    <property type="entry name" value="rSAM_sf"/>
</dbReference>
<dbReference type="GO" id="GO:0046872">
    <property type="term" value="F:metal ion binding"/>
    <property type="evidence" value="ECO:0007669"/>
    <property type="project" value="UniProtKB-KW"/>
</dbReference>
<dbReference type="GO" id="GO:0016491">
    <property type="term" value="F:oxidoreductase activity"/>
    <property type="evidence" value="ECO:0007669"/>
    <property type="project" value="UniProtKB-KW"/>
</dbReference>
<dbReference type="SFLD" id="SFLDG01118">
    <property type="entry name" value="activating_enzymes__group_2"/>
    <property type="match status" value="1"/>
</dbReference>
<dbReference type="NCBIfam" id="TIGR02494">
    <property type="entry name" value="PFLE_PFLC"/>
    <property type="match status" value="1"/>
</dbReference>
<sequence length="312" mass="36142">MDKKGLIFDIQSFSVHDGPGCRTNVFFTGCPLKCRWCANPESWIKGKHIMFAGNMCKWDKGCRACEHVCSKEVIMFKEHEKPSIELNVCKECESFDCVNICPNNVFKQCVKDYTVDDIVKILRRDFNNWGPDGGVTFTGGEPLLHDEFLIEVLKKCRELQIHTAIETSAYAKEEVFLKVFEYIEFAFIDVKNMNREKHKEGTGVYNDLILSNIATLKKSKWGGRVVLRQPTIAGYNDSDENAYELIEFMNKNSLYEINLLKFHRLGETKWNQLGKEYEYHENGDVTQEKLEYLQQIYLNNNIACYVGDNTPF</sequence>
<keyword evidence="7" id="KW-0408">Iron</keyword>
<keyword evidence="8" id="KW-0411">Iron-sulfur</keyword>
<dbReference type="SUPFAM" id="SSF54862">
    <property type="entry name" value="4Fe-4S ferredoxins"/>
    <property type="match status" value="1"/>
</dbReference>
<dbReference type="Gene3D" id="3.20.20.70">
    <property type="entry name" value="Aldolase class I"/>
    <property type="match status" value="1"/>
</dbReference>
<dbReference type="InterPro" id="IPR013785">
    <property type="entry name" value="Aldolase_TIM"/>
</dbReference>
<dbReference type="InterPro" id="IPR007197">
    <property type="entry name" value="rSAM"/>
</dbReference>
<dbReference type="InterPro" id="IPR017896">
    <property type="entry name" value="4Fe4S_Fe-S-bd"/>
</dbReference>
<evidence type="ECO:0000313" key="13">
    <source>
        <dbReference type="Proteomes" id="UP000190973"/>
    </source>
</evidence>
<dbReference type="PANTHER" id="PTHR30352">
    <property type="entry name" value="PYRUVATE FORMATE-LYASE-ACTIVATING ENZYME"/>
    <property type="match status" value="1"/>
</dbReference>
<comment type="caution">
    <text evidence="12">The sequence shown here is derived from an EMBL/GenBank/DDBJ whole genome shotgun (WGS) entry which is preliminary data.</text>
</comment>
<reference evidence="12 13" key="1">
    <citation type="submission" date="2016-05" db="EMBL/GenBank/DDBJ databases">
        <title>Microbial solvent formation.</title>
        <authorList>
            <person name="Poehlein A."/>
            <person name="Montoya Solano J.D."/>
            <person name="Flitsch S."/>
            <person name="Krabben P."/>
            <person name="Duerre P."/>
            <person name="Daniel R."/>
        </authorList>
    </citation>
    <scope>NUCLEOTIDE SEQUENCE [LARGE SCALE GENOMIC DNA]</scope>
    <source>
        <strain evidence="12 13">DSM 53</strain>
    </source>
</reference>
<dbReference type="PIRSF" id="PIRSF000371">
    <property type="entry name" value="PFL_act_enz"/>
    <property type="match status" value="1"/>
</dbReference>
<evidence type="ECO:0000256" key="4">
    <source>
        <dbReference type="ARBA" id="ARBA00022691"/>
    </source>
</evidence>
<keyword evidence="4" id="KW-0949">S-adenosyl-L-methionine</keyword>
<dbReference type="InterPro" id="IPR034457">
    <property type="entry name" value="Organic_radical-activating"/>
</dbReference>
<feature type="domain" description="4Fe-4S ferredoxin-type" evidence="10">
    <location>
        <begin position="80"/>
        <end position="112"/>
    </location>
</feature>
<evidence type="ECO:0000256" key="9">
    <source>
        <dbReference type="ARBA" id="ARBA00047365"/>
    </source>
</evidence>
<evidence type="ECO:0000256" key="2">
    <source>
        <dbReference type="ARBA" id="ARBA00009777"/>
    </source>
</evidence>
<dbReference type="PROSITE" id="PS51379">
    <property type="entry name" value="4FE4S_FER_2"/>
    <property type="match status" value="1"/>
</dbReference>
<dbReference type="SFLD" id="SFLDG01066">
    <property type="entry name" value="organic_radical-activating_enz"/>
    <property type="match status" value="1"/>
</dbReference>
<dbReference type="RefSeq" id="WP_077840197.1">
    <property type="nucleotide sequence ID" value="NZ_JABTAE010000001.1"/>
</dbReference>
<dbReference type="PROSITE" id="PS01087">
    <property type="entry name" value="RADICAL_ACTIVATING"/>
    <property type="match status" value="1"/>
</dbReference>
<keyword evidence="6 12" id="KW-0560">Oxidoreductase</keyword>
<dbReference type="InterPro" id="IPR012839">
    <property type="entry name" value="Organic_radical_activase"/>
</dbReference>
<protein>
    <submittedName>
        <fullName evidence="12">4-hydroxyphenylacetate decarboxylase activating enzyme</fullName>
        <ecNumber evidence="12">1.97.1.-</ecNumber>
    </submittedName>
</protein>
<dbReference type="EMBL" id="LZZI01000093">
    <property type="protein sequence ID" value="OOM58697.1"/>
    <property type="molecule type" value="Genomic_DNA"/>
</dbReference>
<keyword evidence="5" id="KW-0479">Metal-binding</keyword>
<evidence type="ECO:0000256" key="1">
    <source>
        <dbReference type="ARBA" id="ARBA00001966"/>
    </source>
</evidence>
<name>A0A1S8RZS8_CLOBE</name>
<dbReference type="InterPro" id="IPR001989">
    <property type="entry name" value="Radical_activat_CS"/>
</dbReference>
<dbReference type="InterPro" id="IPR040074">
    <property type="entry name" value="BssD/PflA/YjjW"/>
</dbReference>
<dbReference type="SUPFAM" id="SSF102114">
    <property type="entry name" value="Radical SAM enzymes"/>
    <property type="match status" value="1"/>
</dbReference>
<dbReference type="GO" id="GO:0051539">
    <property type="term" value="F:4 iron, 4 sulfur cluster binding"/>
    <property type="evidence" value="ECO:0007669"/>
    <property type="project" value="UniProtKB-KW"/>
</dbReference>
<organism evidence="12 13">
    <name type="scientific">Clostridium beijerinckii</name>
    <name type="common">Clostridium MP</name>
    <dbReference type="NCBI Taxonomy" id="1520"/>
    <lineage>
        <taxon>Bacteria</taxon>
        <taxon>Bacillati</taxon>
        <taxon>Bacillota</taxon>
        <taxon>Clostridia</taxon>
        <taxon>Eubacteriales</taxon>
        <taxon>Clostridiaceae</taxon>
        <taxon>Clostridium</taxon>
    </lineage>
</organism>
<evidence type="ECO:0000256" key="7">
    <source>
        <dbReference type="ARBA" id="ARBA00023004"/>
    </source>
</evidence>
<feature type="domain" description="Radical SAM core" evidence="11">
    <location>
        <begin position="16"/>
        <end position="303"/>
    </location>
</feature>
<gene>
    <name evidence="12" type="primary">csdA_2</name>
    <name evidence="12" type="ORF">CLBCK_38720</name>
</gene>
<evidence type="ECO:0000259" key="11">
    <source>
        <dbReference type="PROSITE" id="PS51918"/>
    </source>
</evidence>
<comment type="cofactor">
    <cofactor evidence="1">
        <name>[4Fe-4S] cluster</name>
        <dbReference type="ChEBI" id="CHEBI:49883"/>
    </cofactor>
</comment>
<comment type="similarity">
    <text evidence="2">Belongs to the organic radical-activating enzymes family.</text>
</comment>
<dbReference type="EC" id="1.97.1.-" evidence="12"/>
<evidence type="ECO:0000313" key="12">
    <source>
        <dbReference type="EMBL" id="OOM58697.1"/>
    </source>
</evidence>
<keyword evidence="3" id="KW-0004">4Fe-4S</keyword>
<dbReference type="PANTHER" id="PTHR30352:SF4">
    <property type="entry name" value="PYRUVATE FORMATE-LYASE 2-ACTIVATING ENZYME"/>
    <property type="match status" value="1"/>
</dbReference>
<dbReference type="NCBIfam" id="NF033717">
    <property type="entry name" value="HPDL_rSAM_activ"/>
    <property type="match status" value="1"/>
</dbReference>
<evidence type="ECO:0000256" key="8">
    <source>
        <dbReference type="ARBA" id="ARBA00023014"/>
    </source>
</evidence>
<comment type="catalytic activity">
    <reaction evidence="9">
        <text>glycyl-[protein] + reduced [flavodoxin] + S-adenosyl-L-methionine = glycin-2-yl radical-[protein] + semiquinone [flavodoxin] + 5'-deoxyadenosine + L-methionine + H(+)</text>
        <dbReference type="Rhea" id="RHEA:61976"/>
        <dbReference type="Rhea" id="RHEA-COMP:10622"/>
        <dbReference type="Rhea" id="RHEA-COMP:14480"/>
        <dbReference type="Rhea" id="RHEA-COMP:15993"/>
        <dbReference type="Rhea" id="RHEA-COMP:15994"/>
        <dbReference type="ChEBI" id="CHEBI:15378"/>
        <dbReference type="ChEBI" id="CHEBI:17319"/>
        <dbReference type="ChEBI" id="CHEBI:29947"/>
        <dbReference type="ChEBI" id="CHEBI:32722"/>
        <dbReference type="ChEBI" id="CHEBI:57618"/>
        <dbReference type="ChEBI" id="CHEBI:57844"/>
        <dbReference type="ChEBI" id="CHEBI:59789"/>
        <dbReference type="ChEBI" id="CHEBI:140311"/>
    </reaction>
</comment>
<evidence type="ECO:0000259" key="10">
    <source>
        <dbReference type="PROSITE" id="PS51379"/>
    </source>
</evidence>